<evidence type="ECO:0000313" key="2">
    <source>
        <dbReference type="EMBL" id="SEN15200.1"/>
    </source>
</evidence>
<dbReference type="AlphaFoldDB" id="A0A1H8E705"/>
<sequence>MKKTWLTAKEISQFGYCPEQWRLTRLNKHRPVEVDQEKQASKLTRLKAGRDYHMNIQVKPPLHRWIAIAVGLCLILLLVLLWTVIK</sequence>
<keyword evidence="1" id="KW-1133">Transmembrane helix</keyword>
<gene>
    <name evidence="2" type="ORF">SAMN05444955_106162</name>
</gene>
<keyword evidence="3" id="KW-1185">Reference proteome</keyword>
<dbReference type="RefSeq" id="WP_170839824.1">
    <property type="nucleotide sequence ID" value="NZ_FOCQ01000006.1"/>
</dbReference>
<keyword evidence="1" id="KW-0472">Membrane</keyword>
<keyword evidence="1" id="KW-0812">Transmembrane</keyword>
<name>A0A1H8E705_9BACL</name>
<evidence type="ECO:0000313" key="3">
    <source>
        <dbReference type="Proteomes" id="UP000199695"/>
    </source>
</evidence>
<dbReference type="STRING" id="1173111.SAMN05444955_106162"/>
<reference evidence="2 3" key="1">
    <citation type="submission" date="2016-10" db="EMBL/GenBank/DDBJ databases">
        <authorList>
            <person name="de Groot N.N."/>
        </authorList>
    </citation>
    <scope>NUCLEOTIDE SEQUENCE [LARGE SCALE GENOMIC DNA]</scope>
    <source>
        <strain evidence="2 3">DSM 46701</strain>
    </source>
</reference>
<feature type="transmembrane region" description="Helical" evidence="1">
    <location>
        <begin position="65"/>
        <end position="85"/>
    </location>
</feature>
<proteinExistence type="predicted"/>
<evidence type="ECO:0000256" key="1">
    <source>
        <dbReference type="SAM" id="Phobius"/>
    </source>
</evidence>
<organism evidence="2 3">
    <name type="scientific">Lihuaxuella thermophila</name>
    <dbReference type="NCBI Taxonomy" id="1173111"/>
    <lineage>
        <taxon>Bacteria</taxon>
        <taxon>Bacillati</taxon>
        <taxon>Bacillota</taxon>
        <taxon>Bacilli</taxon>
        <taxon>Bacillales</taxon>
        <taxon>Thermoactinomycetaceae</taxon>
        <taxon>Lihuaxuella</taxon>
    </lineage>
</organism>
<dbReference type="EMBL" id="FOCQ01000006">
    <property type="protein sequence ID" value="SEN15200.1"/>
    <property type="molecule type" value="Genomic_DNA"/>
</dbReference>
<dbReference type="Proteomes" id="UP000199695">
    <property type="component" value="Unassembled WGS sequence"/>
</dbReference>
<accession>A0A1H8E705</accession>
<protein>
    <submittedName>
        <fullName evidence="2">Uncharacterized protein</fullName>
    </submittedName>
</protein>